<evidence type="ECO:0000256" key="3">
    <source>
        <dbReference type="ARBA" id="ARBA00022723"/>
    </source>
</evidence>
<dbReference type="GO" id="GO:0046872">
    <property type="term" value="F:metal ion binding"/>
    <property type="evidence" value="ECO:0007669"/>
    <property type="project" value="UniProtKB-KW"/>
</dbReference>
<evidence type="ECO:0000256" key="6">
    <source>
        <dbReference type="ARBA" id="ARBA00023004"/>
    </source>
</evidence>
<feature type="region of interest" description="Disordered" evidence="8">
    <location>
        <begin position="407"/>
        <end position="429"/>
    </location>
</feature>
<dbReference type="AlphaFoldDB" id="A0A1B4XJG8"/>
<evidence type="ECO:0000256" key="1">
    <source>
        <dbReference type="ARBA" id="ARBA00004196"/>
    </source>
</evidence>
<dbReference type="GO" id="GO:0030313">
    <property type="term" value="C:cell envelope"/>
    <property type="evidence" value="ECO:0007669"/>
    <property type="project" value="UniProtKB-SubCell"/>
</dbReference>
<name>A0A1B4XJG8_9GAMM</name>
<evidence type="ECO:0000256" key="4">
    <source>
        <dbReference type="ARBA" id="ARBA00022729"/>
    </source>
</evidence>
<dbReference type="GO" id="GO:0020037">
    <property type="term" value="F:heme binding"/>
    <property type="evidence" value="ECO:0007669"/>
    <property type="project" value="InterPro"/>
</dbReference>
<keyword evidence="4 9" id="KW-0732">Signal</keyword>
<evidence type="ECO:0000313" key="12">
    <source>
        <dbReference type="Proteomes" id="UP000243180"/>
    </source>
</evidence>
<dbReference type="GO" id="GO:0009055">
    <property type="term" value="F:electron transfer activity"/>
    <property type="evidence" value="ECO:0007669"/>
    <property type="project" value="InterPro"/>
</dbReference>
<accession>A0A1B4XJG8</accession>
<evidence type="ECO:0000256" key="5">
    <source>
        <dbReference type="ARBA" id="ARBA00023002"/>
    </source>
</evidence>
<keyword evidence="3 7" id="KW-0479">Metal-binding</keyword>
<evidence type="ECO:0000313" key="11">
    <source>
        <dbReference type="EMBL" id="BAV34943.1"/>
    </source>
</evidence>
<dbReference type="PROSITE" id="PS51007">
    <property type="entry name" value="CYTC"/>
    <property type="match status" value="2"/>
</dbReference>
<organism evidence="11 12">
    <name type="scientific">Sulfuricaulis limicola</name>
    <dbReference type="NCBI Taxonomy" id="1620215"/>
    <lineage>
        <taxon>Bacteria</taxon>
        <taxon>Pseudomonadati</taxon>
        <taxon>Pseudomonadota</taxon>
        <taxon>Gammaproteobacteria</taxon>
        <taxon>Acidiferrobacterales</taxon>
        <taxon>Acidiferrobacteraceae</taxon>
        <taxon>Sulfuricaulis</taxon>
    </lineage>
</organism>
<evidence type="ECO:0000256" key="7">
    <source>
        <dbReference type="PROSITE-ProRule" id="PRU00433"/>
    </source>
</evidence>
<dbReference type="InterPro" id="IPR004852">
    <property type="entry name" value="Di-haem_cyt_c_peroxidsae"/>
</dbReference>
<proteinExistence type="predicted"/>
<dbReference type="GO" id="GO:0004130">
    <property type="term" value="F:cytochrome-c peroxidase activity"/>
    <property type="evidence" value="ECO:0007669"/>
    <property type="project" value="TreeGrafter"/>
</dbReference>
<evidence type="ECO:0000256" key="2">
    <source>
        <dbReference type="ARBA" id="ARBA00022617"/>
    </source>
</evidence>
<sequence>MNRKLPALYFLLMMVAPLAAAGGLTPEQQLGKKLYEDVNLSLQRNQSCATCHSLAPSPGTVATPGFVDPVNVASGTPVSAGSVAGKTGALNTPSAGYAAFSPAFHRDKEEGNYVGGQFWNGRAATLADQAREPFLNPNEMAMPSEWAVVTRLKQDAEYRRRFRELYRVDLSRIPDNARATSEDKAPAVVTEAYARMVQAIAAFESSPVFNRFTAKFDFYLAGKTTLTAQEMQGLKVFEGDKSQCSACHTSEPTVGADGRKRPPLFTDFTYDNLGLPRNVNIPGNPEPDPGLALHSQLAGKLAAEKERGKHKVMSLRNIAITAPYGHNGVFRTLEEITHFYNTRDTKPKVCRDNNDPGFGKTCWPAPEVRANLNTEELGNLELTPEEEAALVAFMKTLTDGYPDWGKDPKVPPGTPSPFAYMVPPPVHSK</sequence>
<reference evidence="11 12" key="1">
    <citation type="submission" date="2015-05" db="EMBL/GenBank/DDBJ databases">
        <title>Complete genome sequence of a sulfur-oxidizing gammaproteobacterium strain HA5.</title>
        <authorList>
            <person name="Miura A."/>
            <person name="Kojima H."/>
            <person name="Fukui M."/>
        </authorList>
    </citation>
    <scope>NUCLEOTIDE SEQUENCE [LARGE SCALE GENOMIC DNA]</scope>
    <source>
        <strain evidence="11 12">HA5</strain>
    </source>
</reference>
<dbReference type="Proteomes" id="UP000243180">
    <property type="component" value="Chromosome"/>
</dbReference>
<keyword evidence="6 7" id="KW-0408">Iron</keyword>
<dbReference type="RefSeq" id="WP_096361636.1">
    <property type="nucleotide sequence ID" value="NZ_AP014879.1"/>
</dbReference>
<dbReference type="SUPFAM" id="SSF46626">
    <property type="entry name" value="Cytochrome c"/>
    <property type="match status" value="2"/>
</dbReference>
<feature type="domain" description="Cytochrome c" evidence="10">
    <location>
        <begin position="228"/>
        <end position="398"/>
    </location>
</feature>
<dbReference type="PANTHER" id="PTHR30600">
    <property type="entry name" value="CYTOCHROME C PEROXIDASE-RELATED"/>
    <property type="match status" value="1"/>
</dbReference>
<protein>
    <submittedName>
        <fullName evidence="11">Cytochrome C</fullName>
    </submittedName>
</protein>
<dbReference type="PANTHER" id="PTHR30600:SF10">
    <property type="entry name" value="BLL6722 PROTEIN"/>
    <property type="match status" value="1"/>
</dbReference>
<dbReference type="EMBL" id="AP014879">
    <property type="protein sequence ID" value="BAV34943.1"/>
    <property type="molecule type" value="Genomic_DNA"/>
</dbReference>
<dbReference type="InterPro" id="IPR009056">
    <property type="entry name" value="Cyt_c-like_dom"/>
</dbReference>
<dbReference type="Gene3D" id="1.10.760.10">
    <property type="entry name" value="Cytochrome c-like domain"/>
    <property type="match status" value="2"/>
</dbReference>
<feature type="domain" description="Cytochrome c" evidence="10">
    <location>
        <begin position="26"/>
        <end position="151"/>
    </location>
</feature>
<dbReference type="OrthoDB" id="9805202at2"/>
<gene>
    <name evidence="11" type="ORF">SCL_2666</name>
</gene>
<keyword evidence="5" id="KW-0560">Oxidoreductase</keyword>
<evidence type="ECO:0000256" key="9">
    <source>
        <dbReference type="SAM" id="SignalP"/>
    </source>
</evidence>
<dbReference type="Pfam" id="PF03150">
    <property type="entry name" value="CCP_MauG"/>
    <property type="match status" value="1"/>
</dbReference>
<dbReference type="InParanoid" id="A0A1B4XJG8"/>
<dbReference type="KEGG" id="slim:SCL_2666"/>
<feature type="chain" id="PRO_5008572490" evidence="9">
    <location>
        <begin position="22"/>
        <end position="429"/>
    </location>
</feature>
<evidence type="ECO:0000256" key="8">
    <source>
        <dbReference type="SAM" id="MobiDB-lite"/>
    </source>
</evidence>
<dbReference type="InterPro" id="IPR051395">
    <property type="entry name" value="Cytochrome_c_Peroxidase/MauG"/>
</dbReference>
<comment type="subcellular location">
    <subcellularLocation>
        <location evidence="1">Cell envelope</location>
    </subcellularLocation>
</comment>
<evidence type="ECO:0000259" key="10">
    <source>
        <dbReference type="PROSITE" id="PS51007"/>
    </source>
</evidence>
<dbReference type="InterPro" id="IPR036909">
    <property type="entry name" value="Cyt_c-like_dom_sf"/>
</dbReference>
<keyword evidence="2 7" id="KW-0349">Heme</keyword>
<feature type="signal peptide" evidence="9">
    <location>
        <begin position="1"/>
        <end position="21"/>
    </location>
</feature>
<keyword evidence="12" id="KW-1185">Reference proteome</keyword>